<dbReference type="PANTHER" id="PTHR24373">
    <property type="entry name" value="SLIT RELATED LEUCINE-RICH REPEAT NEURONAL PROTEIN"/>
    <property type="match status" value="1"/>
</dbReference>
<dbReference type="EnsemblMetazoa" id="AALFPA23_022348.R33204">
    <property type="protein sequence ID" value="AALFPA23_022348.P33204"/>
    <property type="gene ID" value="AALFPA23_022348"/>
</dbReference>
<evidence type="ECO:0000256" key="4">
    <source>
        <dbReference type="SAM" id="Coils"/>
    </source>
</evidence>
<organism evidence="6 7">
    <name type="scientific">Aedes albopictus</name>
    <name type="common">Asian tiger mosquito</name>
    <name type="synonym">Stegomyia albopicta</name>
    <dbReference type="NCBI Taxonomy" id="7160"/>
    <lineage>
        <taxon>Eukaryota</taxon>
        <taxon>Metazoa</taxon>
        <taxon>Ecdysozoa</taxon>
        <taxon>Arthropoda</taxon>
        <taxon>Hexapoda</taxon>
        <taxon>Insecta</taxon>
        <taxon>Pterygota</taxon>
        <taxon>Neoptera</taxon>
        <taxon>Endopterygota</taxon>
        <taxon>Diptera</taxon>
        <taxon>Nematocera</taxon>
        <taxon>Culicoidea</taxon>
        <taxon>Culicidae</taxon>
        <taxon>Culicinae</taxon>
        <taxon>Aedini</taxon>
        <taxon>Aedes</taxon>
        <taxon>Stegomyia</taxon>
    </lineage>
</organism>
<evidence type="ECO:0000256" key="5">
    <source>
        <dbReference type="SAM" id="SignalP"/>
    </source>
</evidence>
<keyword evidence="4" id="KW-0175">Coiled coil</keyword>
<dbReference type="Proteomes" id="UP000069940">
    <property type="component" value="Unassembled WGS sequence"/>
</dbReference>
<dbReference type="InterPro" id="IPR032675">
    <property type="entry name" value="LRR_dom_sf"/>
</dbReference>
<dbReference type="PANTHER" id="PTHR24373:SF275">
    <property type="entry name" value="TIR DOMAIN-CONTAINING PROTEIN"/>
    <property type="match status" value="1"/>
</dbReference>
<keyword evidence="1" id="KW-0433">Leucine-rich repeat</keyword>
<dbReference type="SUPFAM" id="SSF52058">
    <property type="entry name" value="L domain-like"/>
    <property type="match status" value="1"/>
</dbReference>
<evidence type="ECO:0000256" key="3">
    <source>
        <dbReference type="ARBA" id="ARBA00022737"/>
    </source>
</evidence>
<name>A0ABM1ZWX4_AEDAL</name>
<keyword evidence="7" id="KW-1185">Reference proteome</keyword>
<dbReference type="InterPro" id="IPR001611">
    <property type="entry name" value="Leu-rich_rpt"/>
</dbReference>
<reference evidence="6" key="2">
    <citation type="submission" date="2025-05" db="UniProtKB">
        <authorList>
            <consortium name="EnsemblMetazoa"/>
        </authorList>
    </citation>
    <scope>IDENTIFICATION</scope>
    <source>
        <strain evidence="6">Foshan</strain>
    </source>
</reference>
<dbReference type="InterPro" id="IPR050328">
    <property type="entry name" value="Dev_Immune_Receptor"/>
</dbReference>
<dbReference type="SMART" id="SM00369">
    <property type="entry name" value="LRR_TYP"/>
    <property type="match status" value="3"/>
</dbReference>
<evidence type="ECO:0000313" key="7">
    <source>
        <dbReference type="Proteomes" id="UP000069940"/>
    </source>
</evidence>
<dbReference type="InterPro" id="IPR003591">
    <property type="entry name" value="Leu-rich_rpt_typical-subtyp"/>
</dbReference>
<dbReference type="Pfam" id="PF13855">
    <property type="entry name" value="LRR_8"/>
    <property type="match status" value="1"/>
</dbReference>
<feature type="signal peptide" evidence="5">
    <location>
        <begin position="1"/>
        <end position="16"/>
    </location>
</feature>
<proteinExistence type="predicted"/>
<sequence length="526" mass="60370">MKSLAVIFLFLQACLSFPFSADKSLEYSCEKLHGSCVLHNVLFDNESDLEQVVFQDVSDPLTIASGKIPHFTRKLSEKLPGVVDLVINGLEVQTLYVKPEMIHLEAVKNQIKMLEVDDDPDKTYQMITLDLSSNKLRDVQVLSRFKKLRQLTLDGNQLEHLSMDLFQGMSELRKISLENNLMHTFDTSRKLQLIKLQSVSLAGNRLIELDVVLWDLPSLKQLDVSKNNLYTFSGSLNQFTALVDAKLSSNYWDCDFLETLNPTEKLKLDEDEPGRCREQNLTTIKNLCCTSDPSGFLTTDLKNDYGIYNDKWEELRALKKSLHDFKQGTEQKLQQIGTLPEDRSLIERIEDMESKQKQLLEKLNGRQESVAVKEVQELRSIITDHKNTIYSLESKLSNLESQLEEFGERLNGFDNEDKFEKFKEIPEKLRNLEKQQSDQAALLNATAVELQNNITDLGKQQFRYHLSTVDLKSKLGLAQGRFSEVNVRLDKLVSQNGKLRKDVDDTSMRVNAMWNMLNEIAEGKEY</sequence>
<feature type="coiled-coil region" evidence="4">
    <location>
        <begin position="346"/>
        <end position="416"/>
    </location>
</feature>
<evidence type="ECO:0000256" key="2">
    <source>
        <dbReference type="ARBA" id="ARBA00022729"/>
    </source>
</evidence>
<evidence type="ECO:0000256" key="1">
    <source>
        <dbReference type="ARBA" id="ARBA00022614"/>
    </source>
</evidence>
<protein>
    <recommendedName>
        <fullName evidence="8">Membrane glycoprotein lig-1</fullName>
    </recommendedName>
</protein>
<dbReference type="RefSeq" id="XP_019542244.2">
    <property type="nucleotide sequence ID" value="XM_019686699.3"/>
</dbReference>
<evidence type="ECO:0000313" key="6">
    <source>
        <dbReference type="EnsemblMetazoa" id="AALFPA23_022348.P33204"/>
    </source>
</evidence>
<keyword evidence="3" id="KW-0677">Repeat</keyword>
<accession>A0ABM1ZWX4</accession>
<keyword evidence="2 5" id="KW-0732">Signal</keyword>
<evidence type="ECO:0008006" key="8">
    <source>
        <dbReference type="Google" id="ProtNLM"/>
    </source>
</evidence>
<feature type="chain" id="PRO_5045235864" description="Membrane glycoprotein lig-1" evidence="5">
    <location>
        <begin position="17"/>
        <end position="526"/>
    </location>
</feature>
<dbReference type="GeneID" id="109413015"/>
<reference evidence="7" key="1">
    <citation type="journal article" date="2015" name="Proc. Natl. Acad. Sci. U.S.A.">
        <title>Genome sequence of the Asian Tiger mosquito, Aedes albopictus, reveals insights into its biology, genetics, and evolution.</title>
        <authorList>
            <person name="Chen X.G."/>
            <person name="Jiang X."/>
            <person name="Gu J."/>
            <person name="Xu M."/>
            <person name="Wu Y."/>
            <person name="Deng Y."/>
            <person name="Zhang C."/>
            <person name="Bonizzoni M."/>
            <person name="Dermauw W."/>
            <person name="Vontas J."/>
            <person name="Armbruster P."/>
            <person name="Huang X."/>
            <person name="Yang Y."/>
            <person name="Zhang H."/>
            <person name="He W."/>
            <person name="Peng H."/>
            <person name="Liu Y."/>
            <person name="Wu K."/>
            <person name="Chen J."/>
            <person name="Lirakis M."/>
            <person name="Topalis P."/>
            <person name="Van Leeuwen T."/>
            <person name="Hall A.B."/>
            <person name="Jiang X."/>
            <person name="Thorpe C."/>
            <person name="Mueller R.L."/>
            <person name="Sun C."/>
            <person name="Waterhouse R.M."/>
            <person name="Yan G."/>
            <person name="Tu Z.J."/>
            <person name="Fang X."/>
            <person name="James A.A."/>
        </authorList>
    </citation>
    <scope>NUCLEOTIDE SEQUENCE [LARGE SCALE GENOMIC DNA]</scope>
    <source>
        <strain evidence="7">Foshan</strain>
    </source>
</reference>
<dbReference type="Gene3D" id="3.80.10.10">
    <property type="entry name" value="Ribonuclease Inhibitor"/>
    <property type="match status" value="1"/>
</dbReference>